<dbReference type="EMBL" id="AMCI01003951">
    <property type="protein sequence ID" value="EJW99144.1"/>
    <property type="molecule type" value="Genomic_DNA"/>
</dbReference>
<proteinExistence type="predicted"/>
<comment type="caution">
    <text evidence="1">The sequence shown here is derived from an EMBL/GenBank/DDBJ whole genome shotgun (WGS) entry which is preliminary data.</text>
</comment>
<dbReference type="AlphaFoldDB" id="J9GI35"/>
<accession>J9GI35</accession>
<sequence>MKDWILQKKIDEGRSFRDHGNGRKLRSCTVGNWASPEVSAGLETAELHGRELGISGGSAGLEKMVGNWSYPSKIGLFSPCKCKVNFFYPLTDGNQKKNMYICRGYEENYPRVLRFHT</sequence>
<organism evidence="1">
    <name type="scientific">gut metagenome</name>
    <dbReference type="NCBI Taxonomy" id="749906"/>
    <lineage>
        <taxon>unclassified sequences</taxon>
        <taxon>metagenomes</taxon>
        <taxon>organismal metagenomes</taxon>
    </lineage>
</organism>
<gene>
    <name evidence="1" type="ORF">EVA_12746</name>
</gene>
<reference evidence="1" key="1">
    <citation type="journal article" date="2012" name="PLoS ONE">
        <title>Gene sets for utilization of primary and secondary nutrition supplies in the distal gut of endangered iberian lynx.</title>
        <authorList>
            <person name="Alcaide M."/>
            <person name="Messina E."/>
            <person name="Richter M."/>
            <person name="Bargiela R."/>
            <person name="Peplies J."/>
            <person name="Huws S.A."/>
            <person name="Newbold C.J."/>
            <person name="Golyshin P.N."/>
            <person name="Simon M.A."/>
            <person name="Lopez G."/>
            <person name="Yakimov M.M."/>
            <person name="Ferrer M."/>
        </authorList>
    </citation>
    <scope>NUCLEOTIDE SEQUENCE</scope>
</reference>
<name>J9GI35_9ZZZZ</name>
<protein>
    <submittedName>
        <fullName evidence="1">Uncharacterized protein</fullName>
    </submittedName>
</protein>
<evidence type="ECO:0000313" key="1">
    <source>
        <dbReference type="EMBL" id="EJW99144.1"/>
    </source>
</evidence>